<sequence length="187" mass="21129">MLDGQRKDTSLTSPGWQPAPYHLEQAQARRKRVNDRARKKKRAASRAIRIGDQVIIKGWKPVWKFRTPCEPGLFTITGVSGTNETAEKRRDQVTRNISWFRKSTFEVHSDMPDGADYFHDWSRTGVQGPGSENELPLAAGQILLIQPVTSAPRARDGESRSKSGRYNLRPNPLPSQRPKYFACGLTL</sequence>
<name>A0AAV7W8E6_PLEWA</name>
<gene>
    <name evidence="2" type="ORF">NDU88_005639</name>
</gene>
<feature type="region of interest" description="Disordered" evidence="1">
    <location>
        <begin position="1"/>
        <end position="44"/>
    </location>
</feature>
<accession>A0AAV7W8E6</accession>
<reference evidence="2" key="1">
    <citation type="journal article" date="2022" name="bioRxiv">
        <title>Sequencing and chromosome-scale assembly of the giantPleurodeles waltlgenome.</title>
        <authorList>
            <person name="Brown T."/>
            <person name="Elewa A."/>
            <person name="Iarovenko S."/>
            <person name="Subramanian E."/>
            <person name="Araus A.J."/>
            <person name="Petzold A."/>
            <person name="Susuki M."/>
            <person name="Suzuki K.-i.T."/>
            <person name="Hayashi T."/>
            <person name="Toyoda A."/>
            <person name="Oliveira C."/>
            <person name="Osipova E."/>
            <person name="Leigh N.D."/>
            <person name="Simon A."/>
            <person name="Yun M.H."/>
        </authorList>
    </citation>
    <scope>NUCLEOTIDE SEQUENCE</scope>
    <source>
        <strain evidence="2">20211129_DDA</strain>
        <tissue evidence="2">Liver</tissue>
    </source>
</reference>
<feature type="region of interest" description="Disordered" evidence="1">
    <location>
        <begin position="148"/>
        <end position="177"/>
    </location>
</feature>
<dbReference type="Proteomes" id="UP001066276">
    <property type="component" value="Chromosome 1_2"/>
</dbReference>
<comment type="caution">
    <text evidence="2">The sequence shown here is derived from an EMBL/GenBank/DDBJ whole genome shotgun (WGS) entry which is preliminary data.</text>
</comment>
<organism evidence="2 3">
    <name type="scientific">Pleurodeles waltl</name>
    <name type="common">Iberian ribbed newt</name>
    <dbReference type="NCBI Taxonomy" id="8319"/>
    <lineage>
        <taxon>Eukaryota</taxon>
        <taxon>Metazoa</taxon>
        <taxon>Chordata</taxon>
        <taxon>Craniata</taxon>
        <taxon>Vertebrata</taxon>
        <taxon>Euteleostomi</taxon>
        <taxon>Amphibia</taxon>
        <taxon>Batrachia</taxon>
        <taxon>Caudata</taxon>
        <taxon>Salamandroidea</taxon>
        <taxon>Salamandridae</taxon>
        <taxon>Pleurodelinae</taxon>
        <taxon>Pleurodeles</taxon>
    </lineage>
</organism>
<proteinExistence type="predicted"/>
<dbReference type="EMBL" id="JANPWB010000002">
    <property type="protein sequence ID" value="KAJ1210273.1"/>
    <property type="molecule type" value="Genomic_DNA"/>
</dbReference>
<dbReference type="AlphaFoldDB" id="A0AAV7W8E6"/>
<protein>
    <submittedName>
        <fullName evidence="2">Uncharacterized protein</fullName>
    </submittedName>
</protein>
<keyword evidence="3" id="KW-1185">Reference proteome</keyword>
<evidence type="ECO:0000313" key="3">
    <source>
        <dbReference type="Proteomes" id="UP001066276"/>
    </source>
</evidence>
<feature type="compositionally biased region" description="Basic residues" evidence="1">
    <location>
        <begin position="28"/>
        <end position="44"/>
    </location>
</feature>
<evidence type="ECO:0000256" key="1">
    <source>
        <dbReference type="SAM" id="MobiDB-lite"/>
    </source>
</evidence>
<evidence type="ECO:0000313" key="2">
    <source>
        <dbReference type="EMBL" id="KAJ1210273.1"/>
    </source>
</evidence>